<sequence>MRRVVIAGSLLFAAITVAGGYLYSTDWKLFQFSGTRLMTDLGQPDALIRTTSLAALPRDLLKIPVARDVLTEDLAFYYEQNEDRLGLEGAIKRIAFEHELQWTDRLLQTILDAPADIALWRDGKGALRHFAFVMERNTLAKVLQELGTIAAKDGQLKLAGKIDVGMGSANLYALELNPRRTLLISSLGNRVVVLSDPGLVLDKDSRVVSSAENAIARWLQQPDALARQFALVTAPQASGKPAKPQHTIVVGAPALALGYADFVPAFKGLRLDFGDAPGMAALIDEKAARPGGLGDRALWLAAPANPGACLLLPLNWEKARNILSRANSSLELSADTLAALDGPALACWYRESSLYAPVFIARIAKNVENRNAVVESVAAWALAGKLQAEAPKAAVRKGGTGKAGAADAGSRDQPGTMMWRADAAPAAMAGQDKRLHFAMPTVGVHDDYIVFSPDGALVKLVLDTLRHAHPSVADQMPVSNLMLAQFTPRRLADMVEREALATLRQDDSPELLAIAQSQLPAHTRALAAYPPYRLELVPGKASAGWHPIAWEAQKERQ</sequence>
<dbReference type="AlphaFoldDB" id="A0A4R3HY35"/>
<dbReference type="Pfam" id="PF09909">
    <property type="entry name" value="DUF2138"/>
    <property type="match status" value="1"/>
</dbReference>
<feature type="region of interest" description="Disordered" evidence="1">
    <location>
        <begin position="397"/>
        <end position="416"/>
    </location>
</feature>
<dbReference type="Proteomes" id="UP000295382">
    <property type="component" value="Unassembled WGS sequence"/>
</dbReference>
<name>A0A4R3HY35_PAULE</name>
<evidence type="ECO:0000313" key="2">
    <source>
        <dbReference type="EMBL" id="TCS38267.1"/>
    </source>
</evidence>
<feature type="compositionally biased region" description="Low complexity" evidence="1">
    <location>
        <begin position="397"/>
        <end position="408"/>
    </location>
</feature>
<reference evidence="2 3" key="1">
    <citation type="submission" date="2019-03" db="EMBL/GenBank/DDBJ databases">
        <title>Genomic Encyclopedia of Type Strains, Phase IV (KMG-IV): sequencing the most valuable type-strain genomes for metagenomic binning, comparative biology and taxonomic classification.</title>
        <authorList>
            <person name="Goeker M."/>
        </authorList>
    </citation>
    <scope>NUCLEOTIDE SEQUENCE [LARGE SCALE GENOMIC DNA]</scope>
    <source>
        <strain evidence="2 3">DSM 7445</strain>
    </source>
</reference>
<organism evidence="2 3">
    <name type="scientific">Paucimonas lemoignei</name>
    <name type="common">Pseudomonas lemoignei</name>
    <dbReference type="NCBI Taxonomy" id="29443"/>
    <lineage>
        <taxon>Bacteria</taxon>
        <taxon>Pseudomonadati</taxon>
        <taxon>Pseudomonadota</taxon>
        <taxon>Betaproteobacteria</taxon>
        <taxon>Burkholderiales</taxon>
        <taxon>Burkholderiaceae</taxon>
        <taxon>Paucimonas</taxon>
    </lineage>
</organism>
<dbReference type="InterPro" id="IPR018671">
    <property type="entry name" value="DUF2138"/>
</dbReference>
<dbReference type="EMBL" id="SLZQ01000002">
    <property type="protein sequence ID" value="TCS38267.1"/>
    <property type="molecule type" value="Genomic_DNA"/>
</dbReference>
<proteinExistence type="predicted"/>
<evidence type="ECO:0000256" key="1">
    <source>
        <dbReference type="SAM" id="MobiDB-lite"/>
    </source>
</evidence>
<comment type="caution">
    <text evidence="2">The sequence shown here is derived from an EMBL/GenBank/DDBJ whole genome shotgun (WGS) entry which is preliminary data.</text>
</comment>
<evidence type="ECO:0000313" key="3">
    <source>
        <dbReference type="Proteomes" id="UP000295382"/>
    </source>
</evidence>
<dbReference type="RefSeq" id="WP_132257267.1">
    <property type="nucleotide sequence ID" value="NZ_SLZQ01000002.1"/>
</dbReference>
<dbReference type="OrthoDB" id="6978897at2"/>
<accession>A0A4R3HY35</accession>
<protein>
    <submittedName>
        <fullName evidence="2">Uncharacterized protein YfaA (DUF2138 family)</fullName>
    </submittedName>
</protein>
<gene>
    <name evidence="2" type="ORF">EDC30_1022</name>
</gene>
<keyword evidence="3" id="KW-1185">Reference proteome</keyword>